<proteinExistence type="predicted"/>
<sequence length="133" mass="14979">MKVVYFAGPIRNTSVHKWLLNILKAWVVARYYLKTGYSIICPHTMTAFMDGVDLPTSAFFKSDNELIRRCDMVVMLPDWETSEGATAENALAKELGKEIRYVSMNDICLWIANLLRIFPGEGTITISAEKGAI</sequence>
<dbReference type="Gene3D" id="3.40.50.10400">
    <property type="entry name" value="Hypothetical protein PA1492"/>
    <property type="match status" value="1"/>
</dbReference>
<protein>
    <recommendedName>
        <fullName evidence="2">DUF1937 domain-containing protein</fullName>
    </recommendedName>
</protein>
<dbReference type="SUPFAM" id="SSF52309">
    <property type="entry name" value="N-(deoxy)ribosyltransferase-like"/>
    <property type="match status" value="1"/>
</dbReference>
<comment type="caution">
    <text evidence="1">The sequence shown here is derived from an EMBL/GenBank/DDBJ whole genome shotgun (WGS) entry which is preliminary data.</text>
</comment>
<dbReference type="InterPro" id="IPR025518">
    <property type="entry name" value="DUF4406"/>
</dbReference>
<dbReference type="Pfam" id="PF14359">
    <property type="entry name" value="DUF4406"/>
    <property type="match status" value="1"/>
</dbReference>
<name>A0A0F9J2Z4_9ZZZZ</name>
<reference evidence="1" key="1">
    <citation type="journal article" date="2015" name="Nature">
        <title>Complex archaea that bridge the gap between prokaryotes and eukaryotes.</title>
        <authorList>
            <person name="Spang A."/>
            <person name="Saw J.H."/>
            <person name="Jorgensen S.L."/>
            <person name="Zaremba-Niedzwiedzka K."/>
            <person name="Martijn J."/>
            <person name="Lind A.E."/>
            <person name="van Eijk R."/>
            <person name="Schleper C."/>
            <person name="Guy L."/>
            <person name="Ettema T.J."/>
        </authorList>
    </citation>
    <scope>NUCLEOTIDE SEQUENCE</scope>
</reference>
<dbReference type="EMBL" id="LAZR01011000">
    <property type="protein sequence ID" value="KKM63928.1"/>
    <property type="molecule type" value="Genomic_DNA"/>
</dbReference>
<gene>
    <name evidence="1" type="ORF">LCGC14_1506490</name>
</gene>
<accession>A0A0F9J2Z4</accession>
<organism evidence="1">
    <name type="scientific">marine sediment metagenome</name>
    <dbReference type="NCBI Taxonomy" id="412755"/>
    <lineage>
        <taxon>unclassified sequences</taxon>
        <taxon>metagenomes</taxon>
        <taxon>ecological metagenomes</taxon>
    </lineage>
</organism>
<dbReference type="AlphaFoldDB" id="A0A0F9J2Z4"/>
<evidence type="ECO:0008006" key="2">
    <source>
        <dbReference type="Google" id="ProtNLM"/>
    </source>
</evidence>
<evidence type="ECO:0000313" key="1">
    <source>
        <dbReference type="EMBL" id="KKM63928.1"/>
    </source>
</evidence>